<dbReference type="PATRIC" id="fig|1671680.3.peg.750"/>
<evidence type="ECO:0000313" key="2">
    <source>
        <dbReference type="EMBL" id="KZX22136.1"/>
    </source>
</evidence>
<dbReference type="Proteomes" id="UP000076717">
    <property type="component" value="Unassembled WGS sequence"/>
</dbReference>
<dbReference type="Proteomes" id="UP000465031">
    <property type="component" value="Chromosome"/>
</dbReference>
<evidence type="ECO:0000256" key="1">
    <source>
        <dbReference type="SAM" id="MobiDB-lite"/>
    </source>
</evidence>
<sequence length="440" mass="44304">MADKNSSAHEHRIPTGSEWTIPDDSVSGGRPRRRTLVQGAAWTIPVVAAAFATPALAASNAAALEFVNGPYALQQCGELTGVQVRATQNGQPAPDGSPIRVTLPAGFTFSDGSTSGTFPTSGGTATLPAITTDSSTPGAITATWNGLVDSEQISVTPLPTGAEVWQNEGLFASYPSVPSTATALGGNYFLTPDGTLYYGNDIVQTGAASAATSLRVGSDGHWVNVVQASGGSRTYRDGVLVSSLSSTGASVTPLGANYYLTNGSVKSLYYNETLVAENVASAVAGDGSGDRATVVFASGGSAVFLNGVQESTIASTGSGSTALGAGYFLSGSNLFFGEQFVASGVSSAHVHKPGAAAGSESTVDIVLDGGTAQTYTGSTLSGTWGSVPSGATALGDEFFRSGDAIYYRDTVIRRGVSSASTMSSDGAGYVNVVLSGTCPA</sequence>
<feature type="region of interest" description="Disordered" evidence="1">
    <location>
        <begin position="1"/>
        <end position="31"/>
    </location>
</feature>
<organism evidence="2 4">
    <name type="scientific">Rathayibacter tanaceti</name>
    <dbReference type="NCBI Taxonomy" id="1671680"/>
    <lineage>
        <taxon>Bacteria</taxon>
        <taxon>Bacillati</taxon>
        <taxon>Actinomycetota</taxon>
        <taxon>Actinomycetes</taxon>
        <taxon>Micrococcales</taxon>
        <taxon>Microbacteriaceae</taxon>
        <taxon>Rathayibacter</taxon>
    </lineage>
</organism>
<evidence type="ECO:0000313" key="3">
    <source>
        <dbReference type="EMBL" id="QHC54479.1"/>
    </source>
</evidence>
<reference evidence="3" key="3">
    <citation type="submission" date="2019-12" db="EMBL/GenBank/DDBJ databases">
        <title>Complete and Draft Genome Sequences of New Strains and Members of Some Known Species of the Genus Rathayibacter isolated from Plants.</title>
        <authorList>
            <person name="Tarlachkov S.V."/>
            <person name="Starodumova I.P."/>
            <person name="Dorofeeva L.V."/>
            <person name="Prisyazhnaya N.V."/>
            <person name="Leyn S.A."/>
            <person name="Zlamal J.E."/>
            <person name="Elane M.L."/>
            <person name="Osterman A.L."/>
            <person name="Nadler S.A."/>
            <person name="Subbotin S.A."/>
            <person name="Evtushenko L.I."/>
        </authorList>
    </citation>
    <scope>NUCLEOTIDE SEQUENCE</scope>
    <source>
        <strain evidence="3">VKM Ac-2761</strain>
    </source>
</reference>
<dbReference type="AlphaFoldDB" id="A0A166IC95"/>
<gene>
    <name evidence="2" type="ORF">ACH61_00703</name>
    <name evidence="3" type="ORF">GSU10_01575</name>
</gene>
<dbReference type="RefSeq" id="WP_068208559.1">
    <property type="nucleotide sequence ID" value="NZ_CP047186.1"/>
</dbReference>
<dbReference type="EMBL" id="CP047186">
    <property type="protein sequence ID" value="QHC54479.1"/>
    <property type="molecule type" value="Genomic_DNA"/>
</dbReference>
<proteinExistence type="predicted"/>
<reference evidence="5" key="2">
    <citation type="submission" date="2019-12" db="EMBL/GenBank/DDBJ databases">
        <title>Complete and draft genome sequences of new strains and members of some known species of the genus Rathayibacter isolated from plants.</title>
        <authorList>
            <person name="Tarlachkov S.V."/>
            <person name="Starodumova I.P."/>
            <person name="Dorofeeva L.V."/>
            <person name="Prisyazhnaya N.V."/>
            <person name="Leyn S."/>
            <person name="Zlamal J."/>
            <person name="Elan M."/>
            <person name="Osterman A.L."/>
            <person name="Nadler S."/>
            <person name="Subbotin S.A."/>
            <person name="Evtushenko L.I."/>
        </authorList>
    </citation>
    <scope>NUCLEOTIDE SEQUENCE [LARGE SCALE GENOMIC DNA]</scope>
    <source>
        <strain evidence="5">VKM Ac-2761</strain>
    </source>
</reference>
<keyword evidence="4" id="KW-1185">Reference proteome</keyword>
<protein>
    <submittedName>
        <fullName evidence="2">Uncharacterized protein</fullName>
    </submittedName>
</protein>
<dbReference type="OrthoDB" id="5122649at2"/>
<evidence type="ECO:0000313" key="4">
    <source>
        <dbReference type="Proteomes" id="UP000076717"/>
    </source>
</evidence>
<name>A0A166IC95_9MICO</name>
<feature type="compositionally biased region" description="Basic and acidic residues" evidence="1">
    <location>
        <begin position="1"/>
        <end position="13"/>
    </location>
</feature>
<dbReference type="EMBL" id="LIIN01000014">
    <property type="protein sequence ID" value="KZX22136.1"/>
    <property type="molecule type" value="Genomic_DNA"/>
</dbReference>
<dbReference type="KEGG" id="rte:GSU10_01575"/>
<reference evidence="2 4" key="1">
    <citation type="submission" date="2015-08" db="EMBL/GenBank/DDBJ databases">
        <title>Draft Genome Sequence of Rathayibacter sp. Strain VKM Ac-2596 Isolated from Leaf Gall Induced by Plant-Parasitic Nematodes.</title>
        <authorList>
            <person name="Vasilenko O.V."/>
            <person name="Starodumova I.P."/>
            <person name="Tarlachkov S.V."/>
            <person name="Dorofeeva L.V."/>
            <person name="Evtushenko L.I."/>
        </authorList>
    </citation>
    <scope>NUCLEOTIDE SEQUENCE [LARGE SCALE GENOMIC DNA]</scope>
    <source>
        <strain evidence="2 4">VKM Ac-2596</strain>
    </source>
</reference>
<accession>A0A166IC95</accession>
<evidence type="ECO:0000313" key="5">
    <source>
        <dbReference type="Proteomes" id="UP000465031"/>
    </source>
</evidence>